<reference evidence="9" key="1">
    <citation type="submission" date="2020-10" db="EMBL/GenBank/DDBJ databases">
        <title>Taxonomic study of unclassified bacteria belonging to the class Ktedonobacteria.</title>
        <authorList>
            <person name="Yabe S."/>
            <person name="Wang C.M."/>
            <person name="Zheng Y."/>
            <person name="Sakai Y."/>
            <person name="Cavaletti L."/>
            <person name="Monciardini P."/>
            <person name="Donadio S."/>
        </authorList>
    </citation>
    <scope>NUCLEOTIDE SEQUENCE</scope>
    <source>
        <strain evidence="9">SOSP1-1</strain>
    </source>
</reference>
<feature type="transmembrane region" description="Helical" evidence="7">
    <location>
        <begin position="52"/>
        <end position="71"/>
    </location>
</feature>
<dbReference type="PANTHER" id="PTHR43124:SF10">
    <property type="entry name" value="PURINE EFFLUX PUMP PBUE"/>
    <property type="match status" value="1"/>
</dbReference>
<evidence type="ECO:0000256" key="1">
    <source>
        <dbReference type="ARBA" id="ARBA00004651"/>
    </source>
</evidence>
<dbReference type="RefSeq" id="WP_220199469.1">
    <property type="nucleotide sequence ID" value="NZ_BNJF01000008.1"/>
</dbReference>
<feature type="transmembrane region" description="Helical" evidence="7">
    <location>
        <begin position="213"/>
        <end position="236"/>
    </location>
</feature>
<keyword evidence="10" id="KW-1185">Reference proteome</keyword>
<keyword evidence="3 7" id="KW-0812">Transmembrane</keyword>
<keyword evidence="2" id="KW-1003">Cell membrane</keyword>
<dbReference type="AlphaFoldDB" id="A0A8J3I533"/>
<feature type="transmembrane region" description="Helical" evidence="7">
    <location>
        <begin position="83"/>
        <end position="102"/>
    </location>
</feature>
<dbReference type="GO" id="GO:0005886">
    <property type="term" value="C:plasma membrane"/>
    <property type="evidence" value="ECO:0007669"/>
    <property type="project" value="UniProtKB-SubCell"/>
</dbReference>
<dbReference type="InterPro" id="IPR050189">
    <property type="entry name" value="MFS_Efflux_Transporters"/>
</dbReference>
<evidence type="ECO:0000256" key="2">
    <source>
        <dbReference type="ARBA" id="ARBA00022475"/>
    </source>
</evidence>
<evidence type="ECO:0000256" key="4">
    <source>
        <dbReference type="ARBA" id="ARBA00022989"/>
    </source>
</evidence>
<dbReference type="InterPro" id="IPR011701">
    <property type="entry name" value="MFS"/>
</dbReference>
<dbReference type="InterPro" id="IPR036259">
    <property type="entry name" value="MFS_trans_sf"/>
</dbReference>
<feature type="transmembrane region" description="Helical" evidence="7">
    <location>
        <begin position="248"/>
        <end position="268"/>
    </location>
</feature>
<feature type="transmembrane region" description="Helical" evidence="7">
    <location>
        <begin position="21"/>
        <end position="40"/>
    </location>
</feature>
<dbReference type="EMBL" id="BNJF01000008">
    <property type="protein sequence ID" value="GHO50462.1"/>
    <property type="molecule type" value="Genomic_DNA"/>
</dbReference>
<feature type="transmembrane region" description="Helical" evidence="7">
    <location>
        <begin position="304"/>
        <end position="326"/>
    </location>
</feature>
<gene>
    <name evidence="9" type="ORF">KSX_86250</name>
</gene>
<comment type="caution">
    <text evidence="9">The sequence shown here is derived from an EMBL/GenBank/DDBJ whole genome shotgun (WGS) entry which is preliminary data.</text>
</comment>
<feature type="transmembrane region" description="Helical" evidence="7">
    <location>
        <begin position="144"/>
        <end position="165"/>
    </location>
</feature>
<dbReference type="Proteomes" id="UP000612362">
    <property type="component" value="Unassembled WGS sequence"/>
</dbReference>
<dbReference type="SUPFAM" id="SSF103473">
    <property type="entry name" value="MFS general substrate transporter"/>
    <property type="match status" value="1"/>
</dbReference>
<feature type="transmembrane region" description="Helical" evidence="7">
    <location>
        <begin position="373"/>
        <end position="393"/>
    </location>
</feature>
<name>A0A8J3I533_9CHLR</name>
<feature type="compositionally biased region" description="Basic and acidic residues" evidence="6">
    <location>
        <begin position="414"/>
        <end position="423"/>
    </location>
</feature>
<feature type="transmembrane region" description="Helical" evidence="7">
    <location>
        <begin position="108"/>
        <end position="132"/>
    </location>
</feature>
<protein>
    <submittedName>
        <fullName evidence="9">MFS transporter</fullName>
    </submittedName>
</protein>
<feature type="transmembrane region" description="Helical" evidence="7">
    <location>
        <begin position="171"/>
        <end position="192"/>
    </location>
</feature>
<evidence type="ECO:0000313" key="10">
    <source>
        <dbReference type="Proteomes" id="UP000612362"/>
    </source>
</evidence>
<dbReference type="InterPro" id="IPR020846">
    <property type="entry name" value="MFS_dom"/>
</dbReference>
<dbReference type="PROSITE" id="PS50850">
    <property type="entry name" value="MFS"/>
    <property type="match status" value="1"/>
</dbReference>
<dbReference type="PANTHER" id="PTHR43124">
    <property type="entry name" value="PURINE EFFLUX PUMP PBUE"/>
    <property type="match status" value="1"/>
</dbReference>
<dbReference type="CDD" id="cd17324">
    <property type="entry name" value="MFS_NepI_like"/>
    <property type="match status" value="1"/>
</dbReference>
<keyword evidence="5 7" id="KW-0472">Membrane</keyword>
<dbReference type="Pfam" id="PF07690">
    <property type="entry name" value="MFS_1"/>
    <property type="match status" value="1"/>
</dbReference>
<feature type="transmembrane region" description="Helical" evidence="7">
    <location>
        <begin position="280"/>
        <end position="298"/>
    </location>
</feature>
<feature type="transmembrane region" description="Helical" evidence="7">
    <location>
        <begin position="346"/>
        <end position="367"/>
    </location>
</feature>
<comment type="subcellular location">
    <subcellularLocation>
        <location evidence="1">Cell membrane</location>
        <topology evidence="1">Multi-pass membrane protein</topology>
    </subcellularLocation>
</comment>
<feature type="domain" description="Major facilitator superfamily (MFS) profile" evidence="8">
    <location>
        <begin position="17"/>
        <end position="397"/>
    </location>
</feature>
<feature type="region of interest" description="Disordered" evidence="6">
    <location>
        <begin position="398"/>
        <end position="423"/>
    </location>
</feature>
<dbReference type="Gene3D" id="1.20.1250.20">
    <property type="entry name" value="MFS general substrate transporter like domains"/>
    <property type="match status" value="2"/>
</dbReference>
<evidence type="ECO:0000313" key="9">
    <source>
        <dbReference type="EMBL" id="GHO50462.1"/>
    </source>
</evidence>
<evidence type="ECO:0000259" key="8">
    <source>
        <dbReference type="PROSITE" id="PS50850"/>
    </source>
</evidence>
<keyword evidence="4 7" id="KW-1133">Transmembrane helix</keyword>
<feature type="compositionally biased region" description="Polar residues" evidence="6">
    <location>
        <begin position="400"/>
        <end position="412"/>
    </location>
</feature>
<accession>A0A8J3I533</accession>
<proteinExistence type="predicted"/>
<dbReference type="GO" id="GO:0022857">
    <property type="term" value="F:transmembrane transporter activity"/>
    <property type="evidence" value="ECO:0007669"/>
    <property type="project" value="InterPro"/>
</dbReference>
<evidence type="ECO:0000256" key="3">
    <source>
        <dbReference type="ARBA" id="ARBA00022692"/>
    </source>
</evidence>
<evidence type="ECO:0000256" key="5">
    <source>
        <dbReference type="ARBA" id="ARBA00023136"/>
    </source>
</evidence>
<sequence>MNTHSSSAVSSSNWAIRVLPLALGMFAIGSEGLVIAGILPDVARGLNVSISAAGQLVTIFALAYALLGPFLTALATRFPIRRVLLGALIIFAVGNVLAALAPSYGLMVVIRILAAIGAASFQGVASAAGVALAPLDKQGRALALVWSGLTVALVAGVPLGTFIAGLASWRITFAVVAALAALAALGIVVLVPELARPPIVTVPMFGRLMRRSALLAILVTTLFAIAGEFVAYTYIAPLVTLLTPGSEPFLALILLGFGIAGVIGNALGGTSADRFGANRTIVVSLVFLLGAMLLLWGLNFVAVSVVTIILAALAATVWGVTGWSFVTPLQSQLLTTAPEQVSVTLALNNSALNLGTALGGAVGGLIVSSHVGFLPLSGSIFIALGLLLHQLVVGHRRPSLSPSASFRTTSVTPEGEKIEQPGR</sequence>
<evidence type="ECO:0000256" key="7">
    <source>
        <dbReference type="SAM" id="Phobius"/>
    </source>
</evidence>
<organism evidence="9 10">
    <name type="scientific">Ktedonospora formicarum</name>
    <dbReference type="NCBI Taxonomy" id="2778364"/>
    <lineage>
        <taxon>Bacteria</taxon>
        <taxon>Bacillati</taxon>
        <taxon>Chloroflexota</taxon>
        <taxon>Ktedonobacteria</taxon>
        <taxon>Ktedonobacterales</taxon>
        <taxon>Ktedonobacteraceae</taxon>
        <taxon>Ktedonospora</taxon>
    </lineage>
</organism>
<evidence type="ECO:0000256" key="6">
    <source>
        <dbReference type="SAM" id="MobiDB-lite"/>
    </source>
</evidence>